<accession>A0A917B4Y9</accession>
<keyword evidence="2" id="KW-1185">Reference proteome</keyword>
<proteinExistence type="predicted"/>
<name>A0A917B4Y9_9MICO</name>
<protein>
    <submittedName>
        <fullName evidence="1">Uncharacterized protein</fullName>
    </submittedName>
</protein>
<reference evidence="1 2" key="1">
    <citation type="journal article" date="2014" name="Int. J. Syst. Evol. Microbiol.">
        <title>Complete genome sequence of Corynebacterium casei LMG S-19264T (=DSM 44701T), isolated from a smear-ripened cheese.</title>
        <authorList>
            <consortium name="US DOE Joint Genome Institute (JGI-PGF)"/>
            <person name="Walter F."/>
            <person name="Albersmeier A."/>
            <person name="Kalinowski J."/>
            <person name="Ruckert C."/>
        </authorList>
    </citation>
    <scope>NUCLEOTIDE SEQUENCE [LARGE SCALE GENOMIC DNA]</scope>
    <source>
        <strain evidence="1 2">CGMCC 1.12976</strain>
    </source>
</reference>
<dbReference type="Proteomes" id="UP000598775">
    <property type="component" value="Unassembled WGS sequence"/>
</dbReference>
<dbReference type="AlphaFoldDB" id="A0A917B4Y9"/>
<organism evidence="1 2">
    <name type="scientific">Subtercola lobariae</name>
    <dbReference type="NCBI Taxonomy" id="1588641"/>
    <lineage>
        <taxon>Bacteria</taxon>
        <taxon>Bacillati</taxon>
        <taxon>Actinomycetota</taxon>
        <taxon>Actinomycetes</taxon>
        <taxon>Micrococcales</taxon>
        <taxon>Microbacteriaceae</taxon>
        <taxon>Subtercola</taxon>
    </lineage>
</organism>
<sequence length="63" mass="6867">MYVKLRSESYAICGVYVKLRSESYAICGVYAADAIGTGPQKRLSARGRSERLNLEPGVTAARL</sequence>
<evidence type="ECO:0000313" key="1">
    <source>
        <dbReference type="EMBL" id="GGF19179.1"/>
    </source>
</evidence>
<evidence type="ECO:0000313" key="2">
    <source>
        <dbReference type="Proteomes" id="UP000598775"/>
    </source>
</evidence>
<gene>
    <name evidence="1" type="ORF">GCM10011399_11000</name>
</gene>
<dbReference type="EMBL" id="BMGP01000002">
    <property type="protein sequence ID" value="GGF19179.1"/>
    <property type="molecule type" value="Genomic_DNA"/>
</dbReference>
<comment type="caution">
    <text evidence="1">The sequence shown here is derived from an EMBL/GenBank/DDBJ whole genome shotgun (WGS) entry which is preliminary data.</text>
</comment>